<evidence type="ECO:0008006" key="6">
    <source>
        <dbReference type="Google" id="ProtNLM"/>
    </source>
</evidence>
<proteinExistence type="predicted"/>
<dbReference type="GO" id="GO:0005737">
    <property type="term" value="C:cytoplasm"/>
    <property type="evidence" value="ECO:0007669"/>
    <property type="project" value="UniProtKB-ARBA"/>
</dbReference>
<dbReference type="OrthoDB" id="2138282at2759"/>
<dbReference type="Gene3D" id="3.20.180.10">
    <property type="entry name" value="PNP-oxidase-like"/>
    <property type="match status" value="1"/>
</dbReference>
<evidence type="ECO:0000256" key="1">
    <source>
        <dbReference type="SAM" id="MobiDB-lite"/>
    </source>
</evidence>
<dbReference type="InterPro" id="IPR055343">
    <property type="entry name" value="CREG_beta-barrel"/>
</dbReference>
<evidence type="ECO:0000259" key="2">
    <source>
        <dbReference type="Pfam" id="PF10615"/>
    </source>
</evidence>
<feature type="region of interest" description="Disordered" evidence="1">
    <location>
        <begin position="347"/>
        <end position="368"/>
    </location>
</feature>
<evidence type="ECO:0000313" key="4">
    <source>
        <dbReference type="EMBL" id="GHP01434.1"/>
    </source>
</evidence>
<evidence type="ECO:0000259" key="3">
    <source>
        <dbReference type="Pfam" id="PF13883"/>
    </source>
</evidence>
<dbReference type="SUPFAM" id="SSF50475">
    <property type="entry name" value="FMN-binding split barrel"/>
    <property type="match status" value="1"/>
</dbReference>
<feature type="domain" description="CREG-like beta-barrel" evidence="3">
    <location>
        <begin position="97"/>
        <end position="250"/>
    </location>
</feature>
<evidence type="ECO:0000313" key="5">
    <source>
        <dbReference type="Proteomes" id="UP000660262"/>
    </source>
</evidence>
<protein>
    <recommendedName>
        <fullName evidence="6">DUF2470 domain-containing protein</fullName>
    </recommendedName>
</protein>
<name>A0A830H376_9CHLO</name>
<dbReference type="AlphaFoldDB" id="A0A830H376"/>
<keyword evidence="5" id="KW-1185">Reference proteome</keyword>
<reference evidence="4" key="1">
    <citation type="submission" date="2020-10" db="EMBL/GenBank/DDBJ databases">
        <title>Unveiling of a novel bifunctional photoreceptor, Dualchrome1, isolated from a cosmopolitan green alga.</title>
        <authorList>
            <person name="Suzuki S."/>
            <person name="Kawachi M."/>
        </authorList>
    </citation>
    <scope>NUCLEOTIDE SEQUENCE</scope>
    <source>
        <strain evidence="4">NIES 2893</strain>
    </source>
</reference>
<comment type="caution">
    <text evidence="4">The sequence shown here is derived from an EMBL/GenBank/DDBJ whole genome shotgun (WGS) entry which is preliminary data.</text>
</comment>
<accession>A0A830H376</accession>
<dbReference type="Pfam" id="PF13883">
    <property type="entry name" value="CREG_beta-barrel"/>
    <property type="match status" value="1"/>
</dbReference>
<dbReference type="InterPro" id="IPR019595">
    <property type="entry name" value="DUF2470"/>
</dbReference>
<dbReference type="Proteomes" id="UP000660262">
    <property type="component" value="Unassembled WGS sequence"/>
</dbReference>
<gene>
    <name evidence="4" type="ORF">PPROV_000019000</name>
</gene>
<feature type="domain" description="DUF2470" evidence="2">
    <location>
        <begin position="263"/>
        <end position="342"/>
    </location>
</feature>
<dbReference type="PANTHER" id="PTHR13343:SF24">
    <property type="entry name" value="OS07G0573800 PROTEIN"/>
    <property type="match status" value="1"/>
</dbReference>
<dbReference type="Pfam" id="PF10615">
    <property type="entry name" value="DUF2470"/>
    <property type="match status" value="1"/>
</dbReference>
<dbReference type="PANTHER" id="PTHR13343">
    <property type="entry name" value="CREG1 PROTEIN"/>
    <property type="match status" value="1"/>
</dbReference>
<dbReference type="Gene3D" id="2.30.110.10">
    <property type="entry name" value="Electron Transport, Fmn-binding Protein, Chain A"/>
    <property type="match status" value="1"/>
</dbReference>
<dbReference type="InterPro" id="IPR037119">
    <property type="entry name" value="Haem_oxidase_HugZ-like_sf"/>
</dbReference>
<feature type="compositionally biased region" description="Basic and acidic residues" evidence="1">
    <location>
        <begin position="359"/>
        <end position="368"/>
    </location>
</feature>
<dbReference type="EMBL" id="BNJQ01000001">
    <property type="protein sequence ID" value="GHP01434.1"/>
    <property type="molecule type" value="Genomic_DNA"/>
</dbReference>
<sequence>MWLKTFLIFIFSPWLIPLVFFCHTYSDIIYCDFVFRFMMLCRARVSVSSMVRSHSRPVLMGKSMRRVSTSASASSTDVADPLAAYHAHQKQAPRLPMAEEVRTLASLAKFTVLCTCDAATPSGDEDQEGGFWPAGSVTGVAFDDEGRAILALSSLSSHTRDLERDARCSLVVMAGGFAGVSDARASLPCKATKLEGDAAAAAREVYLKAHPDAFWVDFGDFSWFAAEVARPCRLVGGFGRAGSVSVSDYASASPDPVKPFAGPVCGHMNADHSEATAAIASELIDLSASSLTSARMDSLDRLGMDVSVVADVGGESVTLPVRVPWPRPAESRADLKTLIVEMTKSAAATATAAANQSTSKEEANTESE</sequence>
<dbReference type="InterPro" id="IPR012349">
    <property type="entry name" value="Split_barrel_FMN-bd"/>
</dbReference>
<organism evidence="4 5">
    <name type="scientific">Pycnococcus provasolii</name>
    <dbReference type="NCBI Taxonomy" id="41880"/>
    <lineage>
        <taxon>Eukaryota</taxon>
        <taxon>Viridiplantae</taxon>
        <taxon>Chlorophyta</taxon>
        <taxon>Pseudoscourfieldiophyceae</taxon>
        <taxon>Pseudoscourfieldiales</taxon>
        <taxon>Pycnococcaceae</taxon>
        <taxon>Pycnococcus</taxon>
    </lineage>
</organism>